<name>A0ABQ5P241_9ACTN</name>
<dbReference type="CDD" id="cd00093">
    <property type="entry name" value="HTH_XRE"/>
    <property type="match status" value="1"/>
</dbReference>
<dbReference type="InterPro" id="IPR010982">
    <property type="entry name" value="Lambda_DNA-bd_dom_sf"/>
</dbReference>
<dbReference type="PROSITE" id="PS50943">
    <property type="entry name" value="HTH_CROC1"/>
    <property type="match status" value="1"/>
</dbReference>
<dbReference type="InterPro" id="IPR011051">
    <property type="entry name" value="RmlC_Cupin_sf"/>
</dbReference>
<reference evidence="4 5" key="1">
    <citation type="submission" date="2022-10" db="EMBL/GenBank/DDBJ databases">
        <title>Draft genome sequence of Streptomyces sp. YSPA8.</title>
        <authorList>
            <person name="Moriuchi R."/>
            <person name="Dohra H."/>
            <person name="Yamamura H."/>
            <person name="Kodani S."/>
        </authorList>
    </citation>
    <scope>NUCLEOTIDE SEQUENCE [LARGE SCALE GENOMIC DNA]</scope>
    <source>
        <strain evidence="4 5">YSPA8</strain>
    </source>
</reference>
<evidence type="ECO:0000259" key="3">
    <source>
        <dbReference type="PROSITE" id="PS50943"/>
    </source>
</evidence>
<dbReference type="PANTHER" id="PTHR46797:SF1">
    <property type="entry name" value="METHYLPHOSPHONATE SYNTHASE"/>
    <property type="match status" value="1"/>
</dbReference>
<dbReference type="SMART" id="SM00530">
    <property type="entry name" value="HTH_XRE"/>
    <property type="match status" value="1"/>
</dbReference>
<feature type="domain" description="HTH cro/C1-type" evidence="3">
    <location>
        <begin position="21"/>
        <end position="75"/>
    </location>
</feature>
<organism evidence="4 5">
    <name type="scientific">Streptomyces yaizuensis</name>
    <dbReference type="NCBI Taxonomy" id="2989713"/>
    <lineage>
        <taxon>Bacteria</taxon>
        <taxon>Bacillati</taxon>
        <taxon>Actinomycetota</taxon>
        <taxon>Actinomycetes</taxon>
        <taxon>Kitasatosporales</taxon>
        <taxon>Streptomycetaceae</taxon>
        <taxon>Streptomyces</taxon>
    </lineage>
</organism>
<dbReference type="EMBL" id="BSBI01000007">
    <property type="protein sequence ID" value="GLF96276.1"/>
    <property type="molecule type" value="Genomic_DNA"/>
</dbReference>
<keyword evidence="5" id="KW-1185">Reference proteome</keyword>
<dbReference type="InterPro" id="IPR014710">
    <property type="entry name" value="RmlC-like_jellyroll"/>
</dbReference>
<evidence type="ECO:0000256" key="1">
    <source>
        <dbReference type="ARBA" id="ARBA00023125"/>
    </source>
</evidence>
<dbReference type="InterPro" id="IPR050807">
    <property type="entry name" value="TransReg_Diox_bact_type"/>
</dbReference>
<dbReference type="Pfam" id="PF07883">
    <property type="entry name" value="Cupin_2"/>
    <property type="match status" value="1"/>
</dbReference>
<dbReference type="SUPFAM" id="SSF51182">
    <property type="entry name" value="RmlC-like cupins"/>
    <property type="match status" value="1"/>
</dbReference>
<feature type="compositionally biased region" description="Low complexity" evidence="2">
    <location>
        <begin position="98"/>
        <end position="117"/>
    </location>
</feature>
<keyword evidence="1" id="KW-0238">DNA-binding</keyword>
<dbReference type="PANTHER" id="PTHR46797">
    <property type="entry name" value="HTH-TYPE TRANSCRIPTIONAL REGULATOR"/>
    <property type="match status" value="1"/>
</dbReference>
<dbReference type="Pfam" id="PF01381">
    <property type="entry name" value="HTH_3"/>
    <property type="match status" value="1"/>
</dbReference>
<sequence>MAAKDGKDPKETERLRVGAAVRRRRRALDLTLAAVAERSGLSVPFLSQVENERARPSARSLERVADALGTTASKLIEASDAARTVAVVRADTAGAHTLGADAPAGPATGTQAAAGPDHGPRTRRLVRGRHQLEALEFTGEHDTDGEFQHRNDELMYVADGAVEVEAEGRAYRLGRGDTLFLSGGVPHRWRATVPETRIVVVTVADHIEPPGDA</sequence>
<evidence type="ECO:0000313" key="4">
    <source>
        <dbReference type="EMBL" id="GLF96276.1"/>
    </source>
</evidence>
<comment type="caution">
    <text evidence="4">The sequence shown here is derived from an EMBL/GenBank/DDBJ whole genome shotgun (WGS) entry which is preliminary data.</text>
</comment>
<protein>
    <submittedName>
        <fullName evidence="4">Helix-turn-helix domain-containing protein</fullName>
    </submittedName>
</protein>
<dbReference type="Gene3D" id="1.10.260.40">
    <property type="entry name" value="lambda repressor-like DNA-binding domains"/>
    <property type="match status" value="1"/>
</dbReference>
<gene>
    <name evidence="4" type="ORF">SYYSPA8_18285</name>
</gene>
<dbReference type="Proteomes" id="UP001291653">
    <property type="component" value="Unassembled WGS sequence"/>
</dbReference>
<dbReference type="InterPro" id="IPR013096">
    <property type="entry name" value="Cupin_2"/>
</dbReference>
<dbReference type="SUPFAM" id="SSF47413">
    <property type="entry name" value="lambda repressor-like DNA-binding domains"/>
    <property type="match status" value="1"/>
</dbReference>
<feature type="region of interest" description="Disordered" evidence="2">
    <location>
        <begin position="98"/>
        <end position="121"/>
    </location>
</feature>
<dbReference type="InterPro" id="IPR001387">
    <property type="entry name" value="Cro/C1-type_HTH"/>
</dbReference>
<dbReference type="CDD" id="cd02209">
    <property type="entry name" value="cupin_XRE_C"/>
    <property type="match status" value="1"/>
</dbReference>
<dbReference type="Gene3D" id="2.60.120.10">
    <property type="entry name" value="Jelly Rolls"/>
    <property type="match status" value="1"/>
</dbReference>
<dbReference type="RefSeq" id="WP_323448310.1">
    <property type="nucleotide sequence ID" value="NZ_BSBI01000007.1"/>
</dbReference>
<proteinExistence type="predicted"/>
<evidence type="ECO:0000256" key="2">
    <source>
        <dbReference type="SAM" id="MobiDB-lite"/>
    </source>
</evidence>
<evidence type="ECO:0000313" key="5">
    <source>
        <dbReference type="Proteomes" id="UP001291653"/>
    </source>
</evidence>
<accession>A0ABQ5P241</accession>